<evidence type="ECO:0000256" key="2">
    <source>
        <dbReference type="SAM" id="Phobius"/>
    </source>
</evidence>
<feature type="compositionally biased region" description="Polar residues" evidence="1">
    <location>
        <begin position="59"/>
        <end position="68"/>
    </location>
</feature>
<organism evidence="3 4">
    <name type="scientific">Cochliobolus sativus (strain ND90Pr / ATCC 201652)</name>
    <name type="common">Common root rot and spot blotch fungus</name>
    <name type="synonym">Bipolaris sorokiniana</name>
    <dbReference type="NCBI Taxonomy" id="665912"/>
    <lineage>
        <taxon>Eukaryota</taxon>
        <taxon>Fungi</taxon>
        <taxon>Dikarya</taxon>
        <taxon>Ascomycota</taxon>
        <taxon>Pezizomycotina</taxon>
        <taxon>Dothideomycetes</taxon>
        <taxon>Pleosporomycetidae</taxon>
        <taxon>Pleosporales</taxon>
        <taxon>Pleosporineae</taxon>
        <taxon>Pleosporaceae</taxon>
        <taxon>Bipolaris</taxon>
    </lineage>
</organism>
<keyword evidence="4" id="KW-1185">Reference proteome</keyword>
<accession>M2S5T0</accession>
<evidence type="ECO:0000256" key="1">
    <source>
        <dbReference type="SAM" id="MobiDB-lite"/>
    </source>
</evidence>
<dbReference type="AlphaFoldDB" id="M2S5T0"/>
<reference evidence="4" key="2">
    <citation type="journal article" date="2013" name="PLoS Genet.">
        <title>Comparative genome structure, secondary metabolite, and effector coding capacity across Cochliobolus pathogens.</title>
        <authorList>
            <person name="Condon B.J."/>
            <person name="Leng Y."/>
            <person name="Wu D."/>
            <person name="Bushley K.E."/>
            <person name="Ohm R.A."/>
            <person name="Otillar R."/>
            <person name="Martin J."/>
            <person name="Schackwitz W."/>
            <person name="Grimwood J."/>
            <person name="MohdZainudin N."/>
            <person name="Xue C."/>
            <person name="Wang R."/>
            <person name="Manning V.A."/>
            <person name="Dhillon B."/>
            <person name="Tu Z.J."/>
            <person name="Steffenson B.J."/>
            <person name="Salamov A."/>
            <person name="Sun H."/>
            <person name="Lowry S."/>
            <person name="LaButti K."/>
            <person name="Han J."/>
            <person name="Copeland A."/>
            <person name="Lindquist E."/>
            <person name="Barry K."/>
            <person name="Schmutz J."/>
            <person name="Baker S.E."/>
            <person name="Ciuffetti L.M."/>
            <person name="Grigoriev I.V."/>
            <person name="Zhong S."/>
            <person name="Turgeon B.G."/>
        </authorList>
    </citation>
    <scope>NUCLEOTIDE SEQUENCE [LARGE SCALE GENOMIC DNA]</scope>
    <source>
        <strain evidence="4">ND90Pr / ATCC 201652</strain>
    </source>
</reference>
<dbReference type="KEGG" id="bsc:COCSADRAFT_221567"/>
<dbReference type="GeneID" id="19134596"/>
<proteinExistence type="predicted"/>
<dbReference type="HOGENOM" id="CLU_2621872_0_0_1"/>
<protein>
    <submittedName>
        <fullName evidence="3">Uncharacterized protein</fullName>
    </submittedName>
</protein>
<reference evidence="3 4" key="1">
    <citation type="journal article" date="2012" name="PLoS Pathog.">
        <title>Diverse lifestyles and strategies of plant pathogenesis encoded in the genomes of eighteen Dothideomycetes fungi.</title>
        <authorList>
            <person name="Ohm R.A."/>
            <person name="Feau N."/>
            <person name="Henrissat B."/>
            <person name="Schoch C.L."/>
            <person name="Horwitz B.A."/>
            <person name="Barry K.W."/>
            <person name="Condon B.J."/>
            <person name="Copeland A.C."/>
            <person name="Dhillon B."/>
            <person name="Glaser F."/>
            <person name="Hesse C.N."/>
            <person name="Kosti I."/>
            <person name="LaButti K."/>
            <person name="Lindquist E.A."/>
            <person name="Lucas S."/>
            <person name="Salamov A.A."/>
            <person name="Bradshaw R.E."/>
            <person name="Ciuffetti L."/>
            <person name="Hamelin R.C."/>
            <person name="Kema G.H.J."/>
            <person name="Lawrence C."/>
            <person name="Scott J.A."/>
            <person name="Spatafora J.W."/>
            <person name="Turgeon B.G."/>
            <person name="de Wit P.J.G.M."/>
            <person name="Zhong S."/>
            <person name="Goodwin S.B."/>
            <person name="Grigoriev I.V."/>
        </authorList>
    </citation>
    <scope>NUCLEOTIDE SEQUENCE [LARGE SCALE GENOMIC DNA]</scope>
    <source>
        <strain evidence="4">ND90Pr / ATCC 201652</strain>
    </source>
</reference>
<keyword evidence="2" id="KW-0812">Transmembrane</keyword>
<dbReference type="EMBL" id="KB445646">
    <property type="protein sequence ID" value="EMD62498.1"/>
    <property type="molecule type" value="Genomic_DNA"/>
</dbReference>
<feature type="region of interest" description="Disordered" evidence="1">
    <location>
        <begin position="59"/>
        <end position="78"/>
    </location>
</feature>
<evidence type="ECO:0000313" key="3">
    <source>
        <dbReference type="EMBL" id="EMD62498.1"/>
    </source>
</evidence>
<name>M2S5T0_COCSN</name>
<keyword evidence="2" id="KW-0472">Membrane</keyword>
<feature type="transmembrane region" description="Helical" evidence="2">
    <location>
        <begin position="12"/>
        <end position="38"/>
    </location>
</feature>
<sequence length="78" mass="9286">MRIPRYASLHPRLVPFIFLLQYAHVYFLYVHIVGNYILQGFAHYNCRIVFPHWSCYTQNSQHKGNQPPNHYPKSGKPN</sequence>
<dbReference type="Proteomes" id="UP000016934">
    <property type="component" value="Unassembled WGS sequence"/>
</dbReference>
<keyword evidence="2" id="KW-1133">Transmembrane helix</keyword>
<dbReference type="RefSeq" id="XP_007701853.1">
    <property type="nucleotide sequence ID" value="XM_007703663.1"/>
</dbReference>
<evidence type="ECO:0000313" key="4">
    <source>
        <dbReference type="Proteomes" id="UP000016934"/>
    </source>
</evidence>
<gene>
    <name evidence="3" type="ORF">COCSADRAFT_221567</name>
</gene>